<keyword evidence="1" id="KW-1133">Transmembrane helix</keyword>
<keyword evidence="1" id="KW-0812">Transmembrane</keyword>
<dbReference type="EMBL" id="GGFL01015806">
    <property type="protein sequence ID" value="MBW79984.1"/>
    <property type="molecule type" value="Transcribed_RNA"/>
</dbReference>
<organism evidence="2">
    <name type="scientific">Anopheles darlingi</name>
    <name type="common">Mosquito</name>
    <dbReference type="NCBI Taxonomy" id="43151"/>
    <lineage>
        <taxon>Eukaryota</taxon>
        <taxon>Metazoa</taxon>
        <taxon>Ecdysozoa</taxon>
        <taxon>Arthropoda</taxon>
        <taxon>Hexapoda</taxon>
        <taxon>Insecta</taxon>
        <taxon>Pterygota</taxon>
        <taxon>Neoptera</taxon>
        <taxon>Endopterygota</taxon>
        <taxon>Diptera</taxon>
        <taxon>Nematocera</taxon>
        <taxon>Culicoidea</taxon>
        <taxon>Culicidae</taxon>
        <taxon>Anophelinae</taxon>
        <taxon>Anopheles</taxon>
    </lineage>
</organism>
<accession>A0A2M4DR03</accession>
<keyword evidence="1" id="KW-0472">Membrane</keyword>
<protein>
    <submittedName>
        <fullName evidence="2">Putative secreted protein</fullName>
    </submittedName>
</protein>
<name>A0A2M4DR03_ANODA</name>
<dbReference type="AlphaFoldDB" id="A0A2M4DR03"/>
<evidence type="ECO:0000256" key="1">
    <source>
        <dbReference type="SAM" id="Phobius"/>
    </source>
</evidence>
<feature type="transmembrane region" description="Helical" evidence="1">
    <location>
        <begin position="6"/>
        <end position="25"/>
    </location>
</feature>
<sequence length="67" mass="7286">MNTGAALFVALATIAIAIVVVVVLGRHWTTDHRLRGTLGETTTTTVRWQVRSARTAIDAERGRVDGR</sequence>
<evidence type="ECO:0000313" key="2">
    <source>
        <dbReference type="EMBL" id="MBW79984.1"/>
    </source>
</evidence>
<reference evidence="2" key="1">
    <citation type="submission" date="2018-01" db="EMBL/GenBank/DDBJ databases">
        <title>An insight into the sialome of Amazonian anophelines.</title>
        <authorList>
            <person name="Ribeiro J.M."/>
            <person name="Scarpassa V."/>
            <person name="Calvo E."/>
        </authorList>
    </citation>
    <scope>NUCLEOTIDE SEQUENCE</scope>
</reference>
<proteinExistence type="predicted"/>